<dbReference type="Proteomes" id="UP000185783">
    <property type="component" value="Unassembled WGS sequence"/>
</dbReference>
<name>A0A1U7JGP7_9HYPH</name>
<sequence length="211" mass="22343">MSEALFTVLGLAIGGLCGRLIPNWRDRSAGTHASQTSQHQFAIVREAQLAPLPILSTEDSKALKLLEHFMKGEGYGDCRVLAHVPLRALMAASKPGSRPADRSRRAERWLAQTCLDFVVVSADGSALVACDAAEPDAPADPSQAAKALAFKKAGIGYVEIYPCDLVNPTGLFDRLENALRGESVTEETAGTAQRNSKRGTAAKVSPEGSGV</sequence>
<proteinExistence type="predicted"/>
<evidence type="ECO:0000313" key="3">
    <source>
        <dbReference type="Proteomes" id="UP000185783"/>
    </source>
</evidence>
<evidence type="ECO:0000313" key="2">
    <source>
        <dbReference type="EMBL" id="OKL43909.1"/>
    </source>
</evidence>
<reference evidence="2 3" key="1">
    <citation type="submission" date="2016-03" db="EMBL/GenBank/DDBJ databases">
        <title>Genome sequence of Nesiotobacter sp. nov., a moderately halophilic alphaproteobacterium isolated from the Yellow Sea, China.</title>
        <authorList>
            <person name="Zhang G."/>
            <person name="Zhang R."/>
        </authorList>
    </citation>
    <scope>NUCLEOTIDE SEQUENCE [LARGE SCALE GENOMIC DNA]</scope>
    <source>
        <strain evidence="2 3">WB1-6</strain>
    </source>
</reference>
<gene>
    <name evidence="2" type="ORF">A3843_09915</name>
</gene>
<dbReference type="EMBL" id="LVVZ01000015">
    <property type="protein sequence ID" value="OKL43909.1"/>
    <property type="molecule type" value="Genomic_DNA"/>
</dbReference>
<dbReference type="AlphaFoldDB" id="A0A1U7JGP7"/>
<feature type="region of interest" description="Disordered" evidence="1">
    <location>
        <begin position="183"/>
        <end position="211"/>
    </location>
</feature>
<dbReference type="RefSeq" id="WP_028481292.1">
    <property type="nucleotide sequence ID" value="NZ_LVVZ01000015.1"/>
</dbReference>
<organism evidence="2 3">
    <name type="scientific">Pseudovibrio exalbescens</name>
    <dbReference type="NCBI Taxonomy" id="197461"/>
    <lineage>
        <taxon>Bacteria</taxon>
        <taxon>Pseudomonadati</taxon>
        <taxon>Pseudomonadota</taxon>
        <taxon>Alphaproteobacteria</taxon>
        <taxon>Hyphomicrobiales</taxon>
        <taxon>Stappiaceae</taxon>
        <taxon>Pseudovibrio</taxon>
    </lineage>
</organism>
<protein>
    <submittedName>
        <fullName evidence="2">Uncharacterized protein</fullName>
    </submittedName>
</protein>
<keyword evidence="3" id="KW-1185">Reference proteome</keyword>
<evidence type="ECO:0000256" key="1">
    <source>
        <dbReference type="SAM" id="MobiDB-lite"/>
    </source>
</evidence>
<comment type="caution">
    <text evidence="2">The sequence shown here is derived from an EMBL/GenBank/DDBJ whole genome shotgun (WGS) entry which is preliminary data.</text>
</comment>
<accession>A0A1U7JGP7</accession>